<evidence type="ECO:0000256" key="2">
    <source>
        <dbReference type="ARBA" id="ARBA00010427"/>
    </source>
</evidence>
<dbReference type="GO" id="GO:0000993">
    <property type="term" value="F:RNA polymerase II complex binding"/>
    <property type="evidence" value="ECO:0007669"/>
    <property type="project" value="TreeGrafter"/>
</dbReference>
<keyword evidence="3" id="KW-0805">Transcription regulation</keyword>
<dbReference type="PANTHER" id="PTHR12466:SF8">
    <property type="entry name" value="PARAFIBROMIN"/>
    <property type="match status" value="1"/>
</dbReference>
<evidence type="ECO:0000256" key="5">
    <source>
        <dbReference type="ARBA" id="ARBA00023242"/>
    </source>
</evidence>
<comment type="subcellular location">
    <subcellularLocation>
        <location evidence="1">Nucleus</location>
    </subcellularLocation>
</comment>
<feature type="domain" description="Cell division control protein 73 C-terminal" evidence="6">
    <location>
        <begin position="229"/>
        <end position="383"/>
    </location>
</feature>
<dbReference type="InterPro" id="IPR007852">
    <property type="entry name" value="Cdc73/Parafibromin"/>
</dbReference>
<accession>A0AAN7R1A0</accession>
<dbReference type="FunFam" id="3.40.50.11990:FF:000002">
    <property type="entry name" value="protein CDC73 homolog"/>
    <property type="match status" value="1"/>
</dbReference>
<evidence type="ECO:0000259" key="7">
    <source>
        <dbReference type="Pfam" id="PF16050"/>
    </source>
</evidence>
<organism evidence="8 9">
    <name type="scientific">Trapa natans</name>
    <name type="common">Water chestnut</name>
    <dbReference type="NCBI Taxonomy" id="22666"/>
    <lineage>
        <taxon>Eukaryota</taxon>
        <taxon>Viridiplantae</taxon>
        <taxon>Streptophyta</taxon>
        <taxon>Embryophyta</taxon>
        <taxon>Tracheophyta</taxon>
        <taxon>Spermatophyta</taxon>
        <taxon>Magnoliopsida</taxon>
        <taxon>eudicotyledons</taxon>
        <taxon>Gunneridae</taxon>
        <taxon>Pentapetalae</taxon>
        <taxon>rosids</taxon>
        <taxon>malvids</taxon>
        <taxon>Myrtales</taxon>
        <taxon>Lythraceae</taxon>
        <taxon>Trapa</taxon>
    </lineage>
</organism>
<dbReference type="GO" id="GO:0016593">
    <property type="term" value="C:Cdc73/Paf1 complex"/>
    <property type="evidence" value="ECO:0007669"/>
    <property type="project" value="InterPro"/>
</dbReference>
<evidence type="ECO:0000256" key="1">
    <source>
        <dbReference type="ARBA" id="ARBA00004123"/>
    </source>
</evidence>
<feature type="domain" description="Paf1 complex subunit Cdc73 N-terminal" evidence="7">
    <location>
        <begin position="2"/>
        <end position="111"/>
    </location>
</feature>
<evidence type="ECO:0000256" key="3">
    <source>
        <dbReference type="ARBA" id="ARBA00023015"/>
    </source>
</evidence>
<gene>
    <name evidence="8" type="ORF">SAY86_008020</name>
</gene>
<evidence type="ECO:0000313" key="8">
    <source>
        <dbReference type="EMBL" id="KAK4783646.1"/>
    </source>
</evidence>
<dbReference type="InterPro" id="IPR038103">
    <property type="entry name" value="CDC73_C_sf"/>
</dbReference>
<dbReference type="AlphaFoldDB" id="A0AAN7R1A0"/>
<evidence type="ECO:0000259" key="6">
    <source>
        <dbReference type="Pfam" id="PF05179"/>
    </source>
</evidence>
<protein>
    <recommendedName>
        <fullName evidence="10">PHP</fullName>
    </recommendedName>
</protein>
<dbReference type="Pfam" id="PF16050">
    <property type="entry name" value="CDC73_N"/>
    <property type="match status" value="1"/>
</dbReference>
<dbReference type="GO" id="GO:0032968">
    <property type="term" value="P:positive regulation of transcription elongation by RNA polymerase II"/>
    <property type="evidence" value="ECO:0007669"/>
    <property type="project" value="TreeGrafter"/>
</dbReference>
<dbReference type="InterPro" id="IPR031336">
    <property type="entry name" value="CDC73_C"/>
</dbReference>
<comment type="caution">
    <text evidence="8">The sequence shown here is derived from an EMBL/GenBank/DDBJ whole genome shotgun (WGS) entry which is preliminary data.</text>
</comment>
<reference evidence="8 9" key="1">
    <citation type="journal article" date="2023" name="Hortic Res">
        <title>Pangenome of water caltrop reveals structural variations and asymmetric subgenome divergence after allopolyploidization.</title>
        <authorList>
            <person name="Zhang X."/>
            <person name="Chen Y."/>
            <person name="Wang L."/>
            <person name="Yuan Y."/>
            <person name="Fang M."/>
            <person name="Shi L."/>
            <person name="Lu R."/>
            <person name="Comes H.P."/>
            <person name="Ma Y."/>
            <person name="Chen Y."/>
            <person name="Huang G."/>
            <person name="Zhou Y."/>
            <person name="Zheng Z."/>
            <person name="Qiu Y."/>
        </authorList>
    </citation>
    <scope>NUCLEOTIDE SEQUENCE [LARGE SCALE GENOMIC DNA]</scope>
    <source>
        <strain evidence="8">F231</strain>
    </source>
</reference>
<keyword evidence="5" id="KW-0539">Nucleus</keyword>
<name>A0AAN7R1A0_TRANT</name>
<sequence>MDPLSALRDYTIRGELDRISRVGDEFRFGSDYTFPCTAETAYRSKQGNLYTLETLVFYVKHHQLKHTEYIQIARTQQIPTVTFIDRKPLLEYLQGKIASTDAIELFPSAPTVADDVPIIELHADSRVVDDPPVVDFMSMIRAVERPLKDREAILECRNRDFYSVLVNATKREEERQRLESQQRKDGLVAKNRLMGTEERGVGYGDEARFNDSAMKSNLNLKSSKIAEGVPIILVPSAFQTLITIHNVKEFLEDGVFIPTDVKVKQMKGSKPECVTVQKKFSRDRVVAAYEVRDKPSALKPEDWDRVVAVFVLGKEWQFKDWPFKDHVEIFNKIIGFYMRFEDDSVESAKTVKQWNVKIISISKNKRHQDRAAALEVWDRLEQFIQSRSHV</sequence>
<dbReference type="Pfam" id="PF05179">
    <property type="entry name" value="CDC73_C"/>
    <property type="match status" value="1"/>
</dbReference>
<dbReference type="PANTHER" id="PTHR12466">
    <property type="entry name" value="CDC73 DOMAIN PROTEIN"/>
    <property type="match status" value="1"/>
</dbReference>
<proteinExistence type="inferred from homology"/>
<evidence type="ECO:0008006" key="10">
    <source>
        <dbReference type="Google" id="ProtNLM"/>
    </source>
</evidence>
<dbReference type="EMBL" id="JAXQNO010000015">
    <property type="protein sequence ID" value="KAK4783646.1"/>
    <property type="molecule type" value="Genomic_DNA"/>
</dbReference>
<dbReference type="Proteomes" id="UP001346149">
    <property type="component" value="Unassembled WGS sequence"/>
</dbReference>
<evidence type="ECO:0000313" key="9">
    <source>
        <dbReference type="Proteomes" id="UP001346149"/>
    </source>
</evidence>
<dbReference type="InterPro" id="IPR032041">
    <property type="entry name" value="Cdc73_N"/>
</dbReference>
<comment type="similarity">
    <text evidence="2">Belongs to the CDC73 family.</text>
</comment>
<evidence type="ECO:0000256" key="4">
    <source>
        <dbReference type="ARBA" id="ARBA00023163"/>
    </source>
</evidence>
<keyword evidence="9" id="KW-1185">Reference proteome</keyword>
<dbReference type="Gene3D" id="3.40.50.11990">
    <property type="entry name" value="RNA polymerase II accessory factor, Cdc73 C-terminal domain"/>
    <property type="match status" value="1"/>
</dbReference>
<dbReference type="GO" id="GO:0006368">
    <property type="term" value="P:transcription elongation by RNA polymerase II"/>
    <property type="evidence" value="ECO:0007669"/>
    <property type="project" value="InterPro"/>
</dbReference>
<keyword evidence="4" id="KW-0804">Transcription</keyword>